<evidence type="ECO:0000313" key="3">
    <source>
        <dbReference type="Proteomes" id="UP000483379"/>
    </source>
</evidence>
<sequence length="76" mass="7659">MALLGGLILNLMPCAFPVLAIKALSLTEGQGSGVGQRTLQGLAYTGGVLAFFGLLGALLPTLRASGAAVGWGFQLQ</sequence>
<organism evidence="2 3">
    <name type="scientific">Thiorhodococcus minor</name>
    <dbReference type="NCBI Taxonomy" id="57489"/>
    <lineage>
        <taxon>Bacteria</taxon>
        <taxon>Pseudomonadati</taxon>
        <taxon>Pseudomonadota</taxon>
        <taxon>Gammaproteobacteria</taxon>
        <taxon>Chromatiales</taxon>
        <taxon>Chromatiaceae</taxon>
        <taxon>Thiorhodococcus</taxon>
    </lineage>
</organism>
<dbReference type="GO" id="GO:0045454">
    <property type="term" value="P:cell redox homeostasis"/>
    <property type="evidence" value="ECO:0007669"/>
    <property type="project" value="TreeGrafter"/>
</dbReference>
<keyword evidence="1" id="KW-0472">Membrane</keyword>
<feature type="transmembrane region" description="Helical" evidence="1">
    <location>
        <begin position="44"/>
        <end position="62"/>
    </location>
</feature>
<dbReference type="RefSeq" id="WP_164453109.1">
    <property type="nucleotide sequence ID" value="NZ_JAAIJQ010000031.1"/>
</dbReference>
<name>A0A6M0K171_9GAMM</name>
<accession>A0A6M0K171</accession>
<evidence type="ECO:0000256" key="1">
    <source>
        <dbReference type="SAM" id="Phobius"/>
    </source>
</evidence>
<evidence type="ECO:0008006" key="4">
    <source>
        <dbReference type="Google" id="ProtNLM"/>
    </source>
</evidence>
<keyword evidence="3" id="KW-1185">Reference proteome</keyword>
<gene>
    <name evidence="2" type="ORF">G3446_12205</name>
</gene>
<evidence type="ECO:0000313" key="2">
    <source>
        <dbReference type="EMBL" id="NEV62643.1"/>
    </source>
</evidence>
<proteinExistence type="predicted"/>
<dbReference type="Proteomes" id="UP000483379">
    <property type="component" value="Unassembled WGS sequence"/>
</dbReference>
<reference evidence="2 3" key="1">
    <citation type="submission" date="2020-02" db="EMBL/GenBank/DDBJ databases">
        <title>Genome sequences of Thiorhodococcus mannitoliphagus and Thiorhodococcus minor, purple sulfur photosynthetic bacteria in the gammaproteobacterial family, Chromatiaceae.</title>
        <authorList>
            <person name="Aviles F.A."/>
            <person name="Meyer T.E."/>
            <person name="Kyndt J.A."/>
        </authorList>
    </citation>
    <scope>NUCLEOTIDE SEQUENCE [LARGE SCALE GENOMIC DNA]</scope>
    <source>
        <strain evidence="2 3">DSM 11518</strain>
    </source>
</reference>
<dbReference type="AlphaFoldDB" id="A0A6M0K171"/>
<dbReference type="GO" id="GO:0015035">
    <property type="term" value="F:protein-disulfide reductase activity"/>
    <property type="evidence" value="ECO:0007669"/>
    <property type="project" value="TreeGrafter"/>
</dbReference>
<keyword evidence="1" id="KW-0812">Transmembrane</keyword>
<comment type="caution">
    <text evidence="2">The sequence shown here is derived from an EMBL/GenBank/DDBJ whole genome shotgun (WGS) entry which is preliminary data.</text>
</comment>
<keyword evidence="1" id="KW-1133">Transmembrane helix</keyword>
<dbReference type="EMBL" id="JAAIJQ010000031">
    <property type="protein sequence ID" value="NEV62643.1"/>
    <property type="molecule type" value="Genomic_DNA"/>
</dbReference>
<dbReference type="PANTHER" id="PTHR32234">
    <property type="entry name" value="THIOL:DISULFIDE INTERCHANGE PROTEIN DSBD"/>
    <property type="match status" value="1"/>
</dbReference>
<protein>
    <recommendedName>
        <fullName evidence="4">Cytochrome C biogenesis protein transmembrane domain-containing protein</fullName>
    </recommendedName>
</protein>
<dbReference type="PANTHER" id="PTHR32234:SF3">
    <property type="entry name" value="SUPPRESSION OF COPPER SENSITIVITY PROTEIN"/>
    <property type="match status" value="1"/>
</dbReference>